<evidence type="ECO:0000259" key="4">
    <source>
        <dbReference type="Pfam" id="PF09375"/>
    </source>
</evidence>
<dbReference type="eggNOG" id="COG3489">
    <property type="taxonomic scope" value="Bacteria"/>
</dbReference>
<comment type="subcellular location">
    <subcellularLocation>
        <location evidence="1">Cell envelope</location>
    </subcellularLocation>
</comment>
<name>Q0VT31_ALCBS</name>
<proteinExistence type="predicted"/>
<feature type="domain" description="Imelysin-like" evidence="4">
    <location>
        <begin position="37"/>
        <end position="323"/>
    </location>
</feature>
<organism evidence="5 6">
    <name type="scientific">Alcanivorax borkumensis (strain ATCC 700651 / DSM 11573 / NCIMB 13689 / SK2)</name>
    <dbReference type="NCBI Taxonomy" id="393595"/>
    <lineage>
        <taxon>Bacteria</taxon>
        <taxon>Pseudomonadati</taxon>
        <taxon>Pseudomonadota</taxon>
        <taxon>Gammaproteobacteria</taxon>
        <taxon>Oceanospirillales</taxon>
        <taxon>Alcanivoracaceae</taxon>
        <taxon>Alcanivorax</taxon>
    </lineage>
</organism>
<dbReference type="GO" id="GO:0030313">
    <property type="term" value="C:cell envelope"/>
    <property type="evidence" value="ECO:0007669"/>
    <property type="project" value="UniProtKB-SubCell"/>
</dbReference>
<accession>Q0VT31</accession>
<dbReference type="Proteomes" id="UP000008871">
    <property type="component" value="Chromosome"/>
</dbReference>
<evidence type="ECO:0000256" key="2">
    <source>
        <dbReference type="ARBA" id="ARBA00022729"/>
    </source>
</evidence>
<dbReference type="InterPro" id="IPR034984">
    <property type="entry name" value="Imelysin-like_IPPA"/>
</dbReference>
<feature type="chain" id="PRO_5004178998" description="Imelysin-like domain-containing protein" evidence="3">
    <location>
        <begin position="19"/>
        <end position="345"/>
    </location>
</feature>
<dbReference type="InterPro" id="IPR038352">
    <property type="entry name" value="Imelysin_sf"/>
</dbReference>
<dbReference type="Gene3D" id="1.20.1420.20">
    <property type="entry name" value="M75 peptidase, HXXE motif"/>
    <property type="match status" value="1"/>
</dbReference>
<dbReference type="PROSITE" id="PS51257">
    <property type="entry name" value="PROKAR_LIPOPROTEIN"/>
    <property type="match status" value="1"/>
</dbReference>
<dbReference type="HOGENOM" id="CLU_061785_1_0_6"/>
<keyword evidence="6" id="KW-1185">Reference proteome</keyword>
<dbReference type="InterPro" id="IPR018976">
    <property type="entry name" value="Imelysin-like"/>
</dbReference>
<evidence type="ECO:0000256" key="3">
    <source>
        <dbReference type="SAM" id="SignalP"/>
    </source>
</evidence>
<sequence length="345" mass="38160">MRALIMQGAVALSVLMLAACSNPRQEVTVQLATEVLLPAHQQWHDSNAALMDSVEAYCADPQASVEKMKAAFFHAQSQWSYLQPLMIGPLSEGNRSWQVQFWPDKRNLVVRQTEALLDEAGPLTGEQLEKASVVVQGLTAFEFVLFDESIALASSRDRYCPLLKGIANHQWALSEEVLKLWRGPEGMLLQLSDFPNERYATADDGLAAILRVQITGVDVLKKKLGVPMGRLNKGVAQPYQAEAWRSQQSIENLQASLKGAWAVWQRVRSLVSDEGLVSDIDQAYADVNSRMEALPGPLVELVQAPSHRDTLAALYTALDQLENRQQIELARALNIQIGFNANDGD</sequence>
<dbReference type="RefSeq" id="WP_011587537.1">
    <property type="nucleotide sequence ID" value="NC_008260.1"/>
</dbReference>
<gene>
    <name evidence="5" type="ordered locus">ABO_0241</name>
</gene>
<dbReference type="EMBL" id="AM286690">
    <property type="protein sequence ID" value="CAL15689.1"/>
    <property type="molecule type" value="Genomic_DNA"/>
</dbReference>
<feature type="signal peptide" evidence="3">
    <location>
        <begin position="1"/>
        <end position="18"/>
    </location>
</feature>
<evidence type="ECO:0000313" key="6">
    <source>
        <dbReference type="Proteomes" id="UP000008871"/>
    </source>
</evidence>
<dbReference type="KEGG" id="abo:ABO_0241"/>
<dbReference type="AlphaFoldDB" id="Q0VT31"/>
<protein>
    <recommendedName>
        <fullName evidence="4">Imelysin-like domain-containing protein</fullName>
    </recommendedName>
</protein>
<dbReference type="OrthoDB" id="5729110at2"/>
<evidence type="ECO:0000313" key="5">
    <source>
        <dbReference type="EMBL" id="CAL15689.1"/>
    </source>
</evidence>
<dbReference type="STRING" id="393595.ABO_0241"/>
<dbReference type="CDD" id="cd14659">
    <property type="entry name" value="Imelysin-like_IPPA"/>
    <property type="match status" value="1"/>
</dbReference>
<reference evidence="5 6" key="1">
    <citation type="journal article" date="2006" name="Nat. Biotechnol.">
        <title>Genome sequence of the ubiquitous hydrocarbon-degrading marine bacterium Alcanivorax borkumensis.</title>
        <authorList>
            <person name="Schneiker S."/>
            <person name="Martins dos Santos V.A.P."/>
            <person name="Bartels D."/>
            <person name="Bekel T."/>
            <person name="Brecht M."/>
            <person name="Buhrmester J."/>
            <person name="Chernikova T.N."/>
            <person name="Denaro R."/>
            <person name="Ferrer M."/>
            <person name="Gertler C."/>
            <person name="Goesmann A."/>
            <person name="Golyshina O.V."/>
            <person name="Kaminski F."/>
            <person name="Khachane A.N."/>
            <person name="Lang S."/>
            <person name="Linke B."/>
            <person name="McHardy A.C."/>
            <person name="Meyer F."/>
            <person name="Nechitaylo T."/>
            <person name="Puehler A."/>
            <person name="Regenhardt D."/>
            <person name="Rupp O."/>
            <person name="Sabirova J.S."/>
            <person name="Selbitschka W."/>
            <person name="Yakimov M.M."/>
            <person name="Timmis K.N."/>
            <person name="Vorhoelter F.-J."/>
            <person name="Weidner S."/>
            <person name="Kaiser O."/>
            <person name="Golyshin P.N."/>
        </authorList>
    </citation>
    <scope>NUCLEOTIDE SEQUENCE [LARGE SCALE GENOMIC DNA]</scope>
    <source>
        <strain evidence="6">ATCC 700651 / DSM 11573 / NCIMB 13689 / SK2</strain>
    </source>
</reference>
<keyword evidence="2 3" id="KW-0732">Signal</keyword>
<dbReference type="Pfam" id="PF09375">
    <property type="entry name" value="Peptidase_M75"/>
    <property type="match status" value="1"/>
</dbReference>
<evidence type="ECO:0000256" key="1">
    <source>
        <dbReference type="ARBA" id="ARBA00004196"/>
    </source>
</evidence>